<evidence type="ECO:0000313" key="3">
    <source>
        <dbReference type="EMBL" id="OXM54467.1"/>
    </source>
</evidence>
<dbReference type="Proteomes" id="UP000215563">
    <property type="component" value="Unassembled WGS sequence"/>
</dbReference>
<keyword evidence="1" id="KW-0802">TPR repeat</keyword>
<evidence type="ECO:0000256" key="1">
    <source>
        <dbReference type="PROSITE-ProRule" id="PRU00339"/>
    </source>
</evidence>
<dbReference type="InterPro" id="IPR011990">
    <property type="entry name" value="TPR-like_helical_dom_sf"/>
</dbReference>
<dbReference type="OrthoDB" id="9814129at2"/>
<gene>
    <name evidence="3" type="ORF">CFP75_05205</name>
</gene>
<feature type="repeat" description="TPR" evidence="1">
    <location>
        <begin position="178"/>
        <end position="211"/>
    </location>
</feature>
<dbReference type="PANTHER" id="PTHR10098">
    <property type="entry name" value="RAPSYN-RELATED"/>
    <property type="match status" value="1"/>
</dbReference>
<dbReference type="PROSITE" id="PS50005">
    <property type="entry name" value="TPR"/>
    <property type="match status" value="2"/>
</dbReference>
<dbReference type="InterPro" id="IPR011717">
    <property type="entry name" value="TPR-4"/>
</dbReference>
<sequence>MRPIQLGRGTRSAGGRSMNKPLTVTSEQVAAAKLQIVLDRKRGQASSEIVRRIAATTSGNVGVASRSASVAGQPPANLVDDTGGQVVELSTGHSHVNPTSLANLADALRAFGRHDEALATVRQAHRDASERHDRFGESKTLRVLGTTLNQLGRYKEAIDAHSQALLIARQLGHLHGEVESLIGLGDAWKEEGRLEEALDAFQRAADFAHELDSPQTEAETRVGLGRVLQTMGRHDEALTQLRKALDLHQKFSERTTEETSTPVPEV</sequence>
<dbReference type="Pfam" id="PF13424">
    <property type="entry name" value="TPR_12"/>
    <property type="match status" value="1"/>
</dbReference>
<dbReference type="GO" id="GO:0042802">
    <property type="term" value="F:identical protein binding"/>
    <property type="evidence" value="ECO:0007669"/>
    <property type="project" value="InterPro"/>
</dbReference>
<dbReference type="AlphaFoldDB" id="A0A229S6A4"/>
<name>A0A229S6A4_AMYAL</name>
<dbReference type="Pfam" id="PF07721">
    <property type="entry name" value="TPR_4"/>
    <property type="match status" value="1"/>
</dbReference>
<dbReference type="PANTHER" id="PTHR10098:SF108">
    <property type="entry name" value="TETRATRICOPEPTIDE REPEAT PROTEIN 28"/>
    <property type="match status" value="1"/>
</dbReference>
<dbReference type="Gene3D" id="1.25.40.10">
    <property type="entry name" value="Tetratricopeptide repeat domain"/>
    <property type="match status" value="1"/>
</dbReference>
<organism evidence="3 4">
    <name type="scientific">Amycolatopsis alba DSM 44262</name>
    <dbReference type="NCBI Taxonomy" id="1125972"/>
    <lineage>
        <taxon>Bacteria</taxon>
        <taxon>Bacillati</taxon>
        <taxon>Actinomycetota</taxon>
        <taxon>Actinomycetes</taxon>
        <taxon>Pseudonocardiales</taxon>
        <taxon>Pseudonocardiaceae</taxon>
        <taxon>Amycolatopsis</taxon>
    </lineage>
</organism>
<evidence type="ECO:0000256" key="2">
    <source>
        <dbReference type="SAM" id="MobiDB-lite"/>
    </source>
</evidence>
<dbReference type="SMART" id="SM00028">
    <property type="entry name" value="TPR"/>
    <property type="match status" value="4"/>
</dbReference>
<accession>A0A229S6A4</accession>
<feature type="region of interest" description="Disordered" evidence="2">
    <location>
        <begin position="1"/>
        <end position="22"/>
    </location>
</feature>
<dbReference type="SUPFAM" id="SSF48452">
    <property type="entry name" value="TPR-like"/>
    <property type="match status" value="1"/>
</dbReference>
<evidence type="ECO:0000313" key="4">
    <source>
        <dbReference type="Proteomes" id="UP000215563"/>
    </source>
</evidence>
<dbReference type="InterPro" id="IPR019734">
    <property type="entry name" value="TPR_rpt"/>
</dbReference>
<dbReference type="EMBL" id="NMQU01000013">
    <property type="protein sequence ID" value="OXM54467.1"/>
    <property type="molecule type" value="Genomic_DNA"/>
</dbReference>
<protein>
    <submittedName>
        <fullName evidence="3">Uncharacterized protein</fullName>
    </submittedName>
</protein>
<reference evidence="3 4" key="1">
    <citation type="submission" date="2017-07" db="EMBL/GenBank/DDBJ databases">
        <title>Amycolatopsis alba DSM 44262 Genome sequencing and assembly.</title>
        <authorList>
            <person name="Kaur N."/>
            <person name="Mayilraj S."/>
        </authorList>
    </citation>
    <scope>NUCLEOTIDE SEQUENCE [LARGE SCALE GENOMIC DNA]</scope>
    <source>
        <strain evidence="3 4">DSM 44262</strain>
    </source>
</reference>
<keyword evidence="4" id="KW-1185">Reference proteome</keyword>
<dbReference type="Pfam" id="PF13374">
    <property type="entry name" value="TPR_10"/>
    <property type="match status" value="1"/>
</dbReference>
<proteinExistence type="predicted"/>
<feature type="repeat" description="TPR" evidence="1">
    <location>
        <begin position="218"/>
        <end position="251"/>
    </location>
</feature>
<comment type="caution">
    <text evidence="3">The sequence shown here is derived from an EMBL/GenBank/DDBJ whole genome shotgun (WGS) entry which is preliminary data.</text>
</comment>